<sequence length="119" mass="13533">MWLSLYHVSTSNSKRDAVEEQFASSPEDNANNNEHDEHTKSFTILKSPSSLRVVEKKSSSETAKNSGDTFRIIIKWTEEDVSQKSYSILKTMTTLSTLPCLLSNLQLVMDSEDEMRQKT</sequence>
<feature type="region of interest" description="Disordered" evidence="1">
    <location>
        <begin position="1"/>
        <end position="44"/>
    </location>
</feature>
<protein>
    <submittedName>
        <fullName evidence="2">Uncharacterized protein</fullName>
    </submittedName>
</protein>
<keyword evidence="3" id="KW-1185">Reference proteome</keyword>
<comment type="caution">
    <text evidence="2">The sequence shown here is derived from an EMBL/GenBank/DDBJ whole genome shotgun (WGS) entry which is preliminary data.</text>
</comment>
<dbReference type="Gramene" id="OE9A104483T1">
    <property type="protein sequence ID" value="OE9A104483C1"/>
    <property type="gene ID" value="OE9A104483"/>
</dbReference>
<name>A0A8S0RCC6_OLEEU</name>
<dbReference type="Proteomes" id="UP000594638">
    <property type="component" value="Unassembled WGS sequence"/>
</dbReference>
<dbReference type="AlphaFoldDB" id="A0A8S0RCC6"/>
<evidence type="ECO:0000256" key="1">
    <source>
        <dbReference type="SAM" id="MobiDB-lite"/>
    </source>
</evidence>
<evidence type="ECO:0000313" key="3">
    <source>
        <dbReference type="Proteomes" id="UP000594638"/>
    </source>
</evidence>
<dbReference type="EMBL" id="CACTIH010002680">
    <property type="protein sequence ID" value="CAA2976964.1"/>
    <property type="molecule type" value="Genomic_DNA"/>
</dbReference>
<organism evidence="2 3">
    <name type="scientific">Olea europaea subsp. europaea</name>
    <dbReference type="NCBI Taxonomy" id="158383"/>
    <lineage>
        <taxon>Eukaryota</taxon>
        <taxon>Viridiplantae</taxon>
        <taxon>Streptophyta</taxon>
        <taxon>Embryophyta</taxon>
        <taxon>Tracheophyta</taxon>
        <taxon>Spermatophyta</taxon>
        <taxon>Magnoliopsida</taxon>
        <taxon>eudicotyledons</taxon>
        <taxon>Gunneridae</taxon>
        <taxon>Pentapetalae</taxon>
        <taxon>asterids</taxon>
        <taxon>lamiids</taxon>
        <taxon>Lamiales</taxon>
        <taxon>Oleaceae</taxon>
        <taxon>Oleeae</taxon>
        <taxon>Olea</taxon>
    </lineage>
</organism>
<reference evidence="2 3" key="1">
    <citation type="submission" date="2019-12" db="EMBL/GenBank/DDBJ databases">
        <authorList>
            <person name="Alioto T."/>
            <person name="Alioto T."/>
            <person name="Gomez Garrido J."/>
        </authorList>
    </citation>
    <scope>NUCLEOTIDE SEQUENCE [LARGE SCALE GENOMIC DNA]</scope>
</reference>
<proteinExistence type="predicted"/>
<accession>A0A8S0RCC6</accession>
<gene>
    <name evidence="2" type="ORF">OLEA9_A104483</name>
</gene>
<evidence type="ECO:0000313" key="2">
    <source>
        <dbReference type="EMBL" id="CAA2976964.1"/>
    </source>
</evidence>